<evidence type="ECO:0000313" key="3">
    <source>
        <dbReference type="EMBL" id="PKR84535.1"/>
    </source>
</evidence>
<name>A0A2N3LIY3_9BACI</name>
<dbReference type="InterPro" id="IPR002901">
    <property type="entry name" value="MGlyc_endo_b_GlcNAc-like_dom"/>
</dbReference>
<dbReference type="PANTHER" id="PTHR33308:SF10">
    <property type="entry name" value="EXO-GLUCOSAMINIDASE LYTG"/>
    <property type="match status" value="1"/>
</dbReference>
<comment type="caution">
    <text evidence="3">The sequence shown here is derived from an EMBL/GenBank/DDBJ whole genome shotgun (WGS) entry which is preliminary data.</text>
</comment>
<dbReference type="PANTHER" id="PTHR33308">
    <property type="entry name" value="PEPTIDOGLYCAN HYDROLASE FLGJ"/>
    <property type="match status" value="1"/>
</dbReference>
<organism evidence="3 4">
    <name type="scientific">Heyndrickxia camelliae</name>
    <dbReference type="NCBI Taxonomy" id="1707093"/>
    <lineage>
        <taxon>Bacteria</taxon>
        <taxon>Bacillati</taxon>
        <taxon>Bacillota</taxon>
        <taxon>Bacilli</taxon>
        <taxon>Bacillales</taxon>
        <taxon>Bacillaceae</taxon>
        <taxon>Heyndrickxia</taxon>
    </lineage>
</organism>
<gene>
    <name evidence="3" type="ORF">CWO92_13475</name>
</gene>
<keyword evidence="1" id="KW-0378">Hydrolase</keyword>
<keyword evidence="4" id="KW-1185">Reference proteome</keyword>
<dbReference type="InterPro" id="IPR051056">
    <property type="entry name" value="Glycosyl_Hydrolase_73"/>
</dbReference>
<dbReference type="SMART" id="SM00047">
    <property type="entry name" value="LYZ2"/>
    <property type="match status" value="1"/>
</dbReference>
<dbReference type="PRINTS" id="PR01002">
    <property type="entry name" value="FLGFLGJ"/>
</dbReference>
<dbReference type="EMBL" id="PIQO01000010">
    <property type="protein sequence ID" value="PKR84535.1"/>
    <property type="molecule type" value="Genomic_DNA"/>
</dbReference>
<reference evidence="3 4" key="1">
    <citation type="submission" date="2017-11" db="EMBL/GenBank/DDBJ databases">
        <title>Bacillus camelliae sp. nov., isolated from pu'er tea.</title>
        <authorList>
            <person name="Niu L."/>
        </authorList>
    </citation>
    <scope>NUCLEOTIDE SEQUENCE [LARGE SCALE GENOMIC DNA]</scope>
    <source>
        <strain evidence="3 4">7578-1</strain>
    </source>
</reference>
<protein>
    <recommendedName>
        <fullName evidence="2">Mannosyl-glycoprotein endo-beta-N-acetylglucosamidase-like domain-containing protein</fullName>
    </recommendedName>
</protein>
<evidence type="ECO:0000313" key="4">
    <source>
        <dbReference type="Proteomes" id="UP000233440"/>
    </source>
</evidence>
<dbReference type="Gene3D" id="4.10.80.30">
    <property type="entry name" value="DNA polymerase, domain 6"/>
    <property type="match status" value="1"/>
</dbReference>
<dbReference type="Proteomes" id="UP000233440">
    <property type="component" value="Unassembled WGS sequence"/>
</dbReference>
<evidence type="ECO:0000259" key="2">
    <source>
        <dbReference type="SMART" id="SM00047"/>
    </source>
</evidence>
<evidence type="ECO:0000256" key="1">
    <source>
        <dbReference type="ARBA" id="ARBA00022801"/>
    </source>
</evidence>
<proteinExistence type="predicted"/>
<dbReference type="GO" id="GO:0004040">
    <property type="term" value="F:amidase activity"/>
    <property type="evidence" value="ECO:0007669"/>
    <property type="project" value="InterPro"/>
</dbReference>
<accession>A0A2N3LIY3</accession>
<dbReference type="Gene3D" id="1.10.530.10">
    <property type="match status" value="1"/>
</dbReference>
<dbReference type="Pfam" id="PF01832">
    <property type="entry name" value="Glucosaminidase"/>
    <property type="match status" value="1"/>
</dbReference>
<feature type="domain" description="Mannosyl-glycoprotein endo-beta-N-acetylglucosamidase-like" evidence="2">
    <location>
        <begin position="36"/>
        <end position="195"/>
    </location>
</feature>
<dbReference type="AlphaFoldDB" id="A0A2N3LIY3"/>
<sequence length="205" mass="22492">MTLAILKQMNPQVINWNSLAVMQQIVVSTPSTSLTDVVLTSNITSDMKLAFIAKVAPAAIQAWQTNKILPSLTMAQAILESYWGGSYLSVKVQNYFGIKASSSWKGPTISLPTKEYDINGNLYVESAKFRAYNSIADSIADHTQFLMASRYSNIIGLTDYKAATKLIQQDGYATDPNYTNLLQSIITAYNLTQYDVQAGAVVSPK</sequence>